<dbReference type="EMBL" id="JAQQWN010000005">
    <property type="protein sequence ID" value="KAK8084746.1"/>
    <property type="molecule type" value="Genomic_DNA"/>
</dbReference>
<dbReference type="Proteomes" id="UP001433268">
    <property type="component" value="Unassembled WGS sequence"/>
</dbReference>
<keyword evidence="3" id="KW-0326">Glycosidase</keyword>
<dbReference type="RefSeq" id="XP_066669255.1">
    <property type="nucleotide sequence ID" value="XM_066810332.1"/>
</dbReference>
<dbReference type="SUPFAM" id="SSF75005">
    <property type="entry name" value="Arabinanase/levansucrase/invertase"/>
    <property type="match status" value="1"/>
</dbReference>
<evidence type="ECO:0008006" key="7">
    <source>
        <dbReference type="Google" id="ProtNLM"/>
    </source>
</evidence>
<dbReference type="CDD" id="cd18833">
    <property type="entry name" value="GH43_PcXyl-like"/>
    <property type="match status" value="1"/>
</dbReference>
<evidence type="ECO:0000313" key="6">
    <source>
        <dbReference type="Proteomes" id="UP001433268"/>
    </source>
</evidence>
<dbReference type="Pfam" id="PF04616">
    <property type="entry name" value="Glyco_hydro_43"/>
    <property type="match status" value="1"/>
</dbReference>
<dbReference type="InterPro" id="IPR013320">
    <property type="entry name" value="ConA-like_dom_sf"/>
</dbReference>
<keyword evidence="4" id="KW-0732">Signal</keyword>
<evidence type="ECO:0000313" key="5">
    <source>
        <dbReference type="EMBL" id="KAK8084746.1"/>
    </source>
</evidence>
<gene>
    <name evidence="5" type="ORF">PG997_006017</name>
</gene>
<comment type="similarity">
    <text evidence="1">Belongs to the glycosyl hydrolase 43 family.</text>
</comment>
<dbReference type="Gene3D" id="2.115.10.20">
    <property type="entry name" value="Glycosyl hydrolase domain, family 43"/>
    <property type="match status" value="1"/>
</dbReference>
<dbReference type="GeneID" id="92043392"/>
<name>A0ABR1WMI3_9PEZI</name>
<dbReference type="PANTHER" id="PTHR42812:SF17">
    <property type="entry name" value="BETA-XYLOSIDASE C-TERMINAL CONCANAVALIN A-LIKE DOMAIN-CONTAINING PROTEIN-RELATED"/>
    <property type="match status" value="1"/>
</dbReference>
<dbReference type="PANTHER" id="PTHR42812">
    <property type="entry name" value="BETA-XYLOSIDASE"/>
    <property type="match status" value="1"/>
</dbReference>
<organism evidence="5 6">
    <name type="scientific">Apiospora hydei</name>
    <dbReference type="NCBI Taxonomy" id="1337664"/>
    <lineage>
        <taxon>Eukaryota</taxon>
        <taxon>Fungi</taxon>
        <taxon>Dikarya</taxon>
        <taxon>Ascomycota</taxon>
        <taxon>Pezizomycotina</taxon>
        <taxon>Sordariomycetes</taxon>
        <taxon>Xylariomycetidae</taxon>
        <taxon>Amphisphaeriales</taxon>
        <taxon>Apiosporaceae</taxon>
        <taxon>Apiospora</taxon>
    </lineage>
</organism>
<evidence type="ECO:0000256" key="4">
    <source>
        <dbReference type="SAM" id="SignalP"/>
    </source>
</evidence>
<protein>
    <recommendedName>
        <fullName evidence="7">Beta-xylosidase C-terminal Concanavalin A-like domain-containing protein</fullName>
    </recommendedName>
</protein>
<proteinExistence type="inferred from homology"/>
<dbReference type="SUPFAM" id="SSF49899">
    <property type="entry name" value="Concanavalin A-like lectins/glucanases"/>
    <property type="match status" value="1"/>
</dbReference>
<evidence type="ECO:0000256" key="2">
    <source>
        <dbReference type="ARBA" id="ARBA00022801"/>
    </source>
</evidence>
<reference evidence="5 6" key="1">
    <citation type="submission" date="2023-01" db="EMBL/GenBank/DDBJ databases">
        <title>Analysis of 21 Apiospora genomes using comparative genomics revels a genus with tremendous synthesis potential of carbohydrate active enzymes and secondary metabolites.</title>
        <authorList>
            <person name="Sorensen T."/>
        </authorList>
    </citation>
    <scope>NUCLEOTIDE SEQUENCE [LARGE SCALE GENOMIC DNA]</scope>
    <source>
        <strain evidence="5 6">CBS 114990</strain>
    </source>
</reference>
<dbReference type="InterPro" id="IPR051795">
    <property type="entry name" value="Glycosyl_Hydrlase_43"/>
</dbReference>
<keyword evidence="2" id="KW-0378">Hydrolase</keyword>
<evidence type="ECO:0000256" key="3">
    <source>
        <dbReference type="ARBA" id="ARBA00023295"/>
    </source>
</evidence>
<evidence type="ECO:0000256" key="1">
    <source>
        <dbReference type="ARBA" id="ARBA00009865"/>
    </source>
</evidence>
<dbReference type="InterPro" id="IPR006710">
    <property type="entry name" value="Glyco_hydro_43"/>
</dbReference>
<feature type="chain" id="PRO_5047089668" description="Beta-xylosidase C-terminal Concanavalin A-like domain-containing protein" evidence="4">
    <location>
        <begin position="21"/>
        <end position="639"/>
    </location>
</feature>
<dbReference type="Gene3D" id="2.60.120.200">
    <property type="match status" value="1"/>
</dbReference>
<dbReference type="InterPro" id="IPR023296">
    <property type="entry name" value="Glyco_hydro_beta-prop_sf"/>
</dbReference>
<sequence length="639" mass="70375">MPSVTTTVVQLLAAGALASAASFNNPIFSGFHPDPSCAFVPERNNTFFCATSSFLTFPGLPIYASQDLVHWRHISNALSRPGQLPALAFLARGATSGIYAPTLRYRDGQFYILTTLADQALPGQNSTRWDNFVLTAQNPFDPASWSDPVPFDFPGIDPSPFWDDSTGTAWFTGSVDGAQDYHVPIDLSTGETGPARTHQRVWNGTGLPSPEAPHLYRQADGRWLYLVLAEGGTRERHRAVVARTRDVAGPWEPCPHNPVLTAHGDASSYFQAVGHADLFQDAAGQWWAVALANRAGGRYAEDPYNANFPMGRETVLTPVKWEEGGWPEFAPISGTMKGNFSLPEVASDDAFTHLTPDKRAPLRVGSNDAIDFAPGSTLPPHLFHWRLPVARNYALSPSERPGTLRLSSSRLNLTGFDGDSTRGWGQTFLARKQAHTRFRFSVDVEWWGNYDDDGDDERRKMAREDQEVGVTALQDQSQHFDLGIVMLKTDHGSGGGAGADVAPHMRFRGISTTPFRLPERMKWVDERYPLPKEWWSPDGGAGGGRIRLQVEALNTTHYAFSAGLVPNGADESDIEITVFGHCRGNQLVPYYSGVVVGVYATSNGKYGERSFDTYIRRWRYVGLEQVTAQPAVEAPLTWD</sequence>
<accession>A0ABR1WMI3</accession>
<keyword evidence="6" id="KW-1185">Reference proteome</keyword>
<feature type="signal peptide" evidence="4">
    <location>
        <begin position="1"/>
        <end position="20"/>
    </location>
</feature>
<comment type="caution">
    <text evidence="5">The sequence shown here is derived from an EMBL/GenBank/DDBJ whole genome shotgun (WGS) entry which is preliminary data.</text>
</comment>